<dbReference type="Proteomes" id="UP001060215">
    <property type="component" value="Chromosome 6"/>
</dbReference>
<reference evidence="1 2" key="1">
    <citation type="journal article" date="2022" name="Plant J.">
        <title>Chromosome-level genome of Camellia lanceoleosa provides a valuable resource for understanding genome evolution and self-incompatibility.</title>
        <authorList>
            <person name="Gong W."/>
            <person name="Xiao S."/>
            <person name="Wang L."/>
            <person name="Liao Z."/>
            <person name="Chang Y."/>
            <person name="Mo W."/>
            <person name="Hu G."/>
            <person name="Li W."/>
            <person name="Zhao G."/>
            <person name="Zhu H."/>
            <person name="Hu X."/>
            <person name="Ji K."/>
            <person name="Xiang X."/>
            <person name="Song Q."/>
            <person name="Yuan D."/>
            <person name="Jin S."/>
            <person name="Zhang L."/>
        </authorList>
    </citation>
    <scope>NUCLEOTIDE SEQUENCE [LARGE SCALE GENOMIC DNA]</scope>
    <source>
        <strain evidence="1">SQ_2022a</strain>
    </source>
</reference>
<organism evidence="1 2">
    <name type="scientific">Camellia lanceoleosa</name>
    <dbReference type="NCBI Taxonomy" id="1840588"/>
    <lineage>
        <taxon>Eukaryota</taxon>
        <taxon>Viridiplantae</taxon>
        <taxon>Streptophyta</taxon>
        <taxon>Embryophyta</taxon>
        <taxon>Tracheophyta</taxon>
        <taxon>Spermatophyta</taxon>
        <taxon>Magnoliopsida</taxon>
        <taxon>eudicotyledons</taxon>
        <taxon>Gunneridae</taxon>
        <taxon>Pentapetalae</taxon>
        <taxon>asterids</taxon>
        <taxon>Ericales</taxon>
        <taxon>Theaceae</taxon>
        <taxon>Camellia</taxon>
    </lineage>
</organism>
<evidence type="ECO:0000313" key="1">
    <source>
        <dbReference type="EMBL" id="KAI8024544.1"/>
    </source>
</evidence>
<name>A0ACC0IGY8_9ERIC</name>
<dbReference type="EMBL" id="CM045763">
    <property type="protein sequence ID" value="KAI8024544.1"/>
    <property type="molecule type" value="Genomic_DNA"/>
</dbReference>
<evidence type="ECO:0000313" key="2">
    <source>
        <dbReference type="Proteomes" id="UP001060215"/>
    </source>
</evidence>
<keyword evidence="2" id="KW-1185">Reference proteome</keyword>
<sequence>MGSLCSCFCVPDAEENVESNSSNHGNSISPNGFIQNLRNKCGAVFGKVETQAPLSIQAAASSSSVVAPINTQLDTSTHLPNQVNPQNSQLQRHGKGTSRSHLERELQRRSNVQIRVDKQDGSYYEEESKGWHSKSSGKVLTEKVESGVEYFYPPAKEDEDVCPTCLEEYTTENPKIITHCRHQYHLSCIYEWMERSDKCPICGKLMEFNETS</sequence>
<comment type="caution">
    <text evidence="1">The sequence shown here is derived from an EMBL/GenBank/DDBJ whole genome shotgun (WGS) entry which is preliminary data.</text>
</comment>
<gene>
    <name evidence="1" type="ORF">LOK49_LG03G00581</name>
</gene>
<accession>A0ACC0IGY8</accession>
<protein>
    <submittedName>
        <fullName evidence="1">E3 ubiquitin-protein ligase</fullName>
    </submittedName>
</protein>
<proteinExistence type="predicted"/>